<feature type="region of interest" description="Disordered" evidence="5">
    <location>
        <begin position="448"/>
        <end position="497"/>
    </location>
</feature>
<dbReference type="PANTHER" id="PTHR24056">
    <property type="entry name" value="CELL DIVISION PROTEIN KINASE"/>
    <property type="match status" value="1"/>
</dbReference>
<dbReference type="PANTHER" id="PTHR24056:SF380">
    <property type="entry name" value="PROTEIN KINASE DOMAIN-CONTAINING PROTEIN"/>
    <property type="match status" value="1"/>
</dbReference>
<dbReference type="GO" id="GO:0032968">
    <property type="term" value="P:positive regulation of transcription elongation by RNA polymerase II"/>
    <property type="evidence" value="ECO:0007669"/>
    <property type="project" value="TreeGrafter"/>
</dbReference>
<proteinExistence type="predicted"/>
<dbReference type="GO" id="GO:0000307">
    <property type="term" value="C:cyclin-dependent protein kinase holoenzyme complex"/>
    <property type="evidence" value="ECO:0007669"/>
    <property type="project" value="TreeGrafter"/>
</dbReference>
<dbReference type="EMBL" id="CM018047">
    <property type="protein sequence ID" value="KAA8524384.1"/>
    <property type="molecule type" value="Genomic_DNA"/>
</dbReference>
<feature type="coiled-coil region" evidence="4">
    <location>
        <begin position="527"/>
        <end position="554"/>
    </location>
</feature>
<keyword evidence="4" id="KW-0175">Coiled coil</keyword>
<dbReference type="SUPFAM" id="SSF56112">
    <property type="entry name" value="Protein kinase-like (PK-like)"/>
    <property type="match status" value="1"/>
</dbReference>
<protein>
    <recommendedName>
        <fullName evidence="6">Protein kinase domain-containing protein</fullName>
    </recommendedName>
</protein>
<keyword evidence="2 3" id="KW-0067">ATP-binding</keyword>
<keyword evidence="8" id="KW-1185">Reference proteome</keyword>
<evidence type="ECO:0000313" key="7">
    <source>
        <dbReference type="EMBL" id="KAA8524384.1"/>
    </source>
</evidence>
<dbReference type="Gene3D" id="1.10.510.10">
    <property type="entry name" value="Transferase(Phosphotransferase) domain 1"/>
    <property type="match status" value="1"/>
</dbReference>
<feature type="compositionally biased region" description="Polar residues" evidence="5">
    <location>
        <begin position="458"/>
        <end position="469"/>
    </location>
</feature>
<dbReference type="GO" id="GO:0005524">
    <property type="term" value="F:ATP binding"/>
    <property type="evidence" value="ECO:0007669"/>
    <property type="project" value="UniProtKB-UniRule"/>
</dbReference>
<keyword evidence="1 3" id="KW-0547">Nucleotide-binding</keyword>
<evidence type="ECO:0000259" key="6">
    <source>
        <dbReference type="PROSITE" id="PS50011"/>
    </source>
</evidence>
<feature type="compositionally biased region" description="Basic and acidic residues" evidence="5">
    <location>
        <begin position="323"/>
        <end position="334"/>
    </location>
</feature>
<accession>A0A5J5A2F9</accession>
<sequence>MGCICGKTSAIEDIRESPKERQLNKGSSELRVPRGTSSRREESFRVKQRPGTGDVRVGLVDKKVNGSRRVRDEHSEKKRENSEVVIANHPGMGSVPKAIEGEQVAAGWPSWLAVVAGEAIKGWLPRRADAFEKLDKIGQGTYSSVYKARDLIHKKVVALKRVRFDNLDPESVKFMAREIIVLRRLDHPNIIKLEGLVTSRTSCSLYLVFEYMEHDLTGLASIPGIKFTEPQIKCYMQQLLSGLDHCHSRGVLHRDIKGLMETLLSIDPAHRGTAACALKSEFFTTKPFSCEPSSLPKYPPSKEIDAKLRDEEARRQGAAAGARDQETRGPKEPRSIPASGANAELVESMKRRQGYSNRQSHSELFNFHQEEAASGFPIDRPRQSQAVKAVGKDLPDHIPKRATHSGPLVPGVGWTKAGKKYDDISIVSTRADLSTLSGLVASRTVLTEEGQDKLASSRPETTNLVSRLSESYEELEPTRKEDRKRHTHSNAGSHLMENGRASTKPIVNGYGTKGNKIHFSGPLLVPSDNVDQMLKEHDRQIQEAARRARHEKRLGKVQAQVMQIAGNPIHVSSRRAG</sequence>
<name>A0A5J5A2F9_9ASTE</name>
<dbReference type="AlphaFoldDB" id="A0A5J5A2F9"/>
<dbReference type="GO" id="GO:0005634">
    <property type="term" value="C:nucleus"/>
    <property type="evidence" value="ECO:0007669"/>
    <property type="project" value="TreeGrafter"/>
</dbReference>
<dbReference type="GO" id="GO:0008353">
    <property type="term" value="F:RNA polymerase II CTD heptapeptide repeat kinase activity"/>
    <property type="evidence" value="ECO:0007669"/>
    <property type="project" value="TreeGrafter"/>
</dbReference>
<dbReference type="InterPro" id="IPR050108">
    <property type="entry name" value="CDK"/>
</dbReference>
<dbReference type="Pfam" id="PF00069">
    <property type="entry name" value="Pkinase"/>
    <property type="match status" value="1"/>
</dbReference>
<dbReference type="PROSITE" id="PS50011">
    <property type="entry name" value="PROTEIN_KINASE_DOM"/>
    <property type="match status" value="1"/>
</dbReference>
<dbReference type="OrthoDB" id="28397at2759"/>
<dbReference type="Proteomes" id="UP000325577">
    <property type="component" value="Linkage Group LG4"/>
</dbReference>
<feature type="region of interest" description="Disordered" evidence="5">
    <location>
        <begin position="15"/>
        <end position="58"/>
    </location>
</feature>
<dbReference type="InterPro" id="IPR000719">
    <property type="entry name" value="Prot_kinase_dom"/>
</dbReference>
<evidence type="ECO:0000256" key="2">
    <source>
        <dbReference type="ARBA" id="ARBA00022840"/>
    </source>
</evidence>
<dbReference type="InterPro" id="IPR011009">
    <property type="entry name" value="Kinase-like_dom_sf"/>
</dbReference>
<evidence type="ECO:0000313" key="8">
    <source>
        <dbReference type="Proteomes" id="UP000325577"/>
    </source>
</evidence>
<dbReference type="InterPro" id="IPR017441">
    <property type="entry name" value="Protein_kinase_ATP_BS"/>
</dbReference>
<reference evidence="7 8" key="1">
    <citation type="submission" date="2019-09" db="EMBL/GenBank/DDBJ databases">
        <title>A chromosome-level genome assembly of the Chinese tupelo Nyssa sinensis.</title>
        <authorList>
            <person name="Yang X."/>
            <person name="Kang M."/>
            <person name="Yang Y."/>
            <person name="Xiong H."/>
            <person name="Wang M."/>
            <person name="Zhang Z."/>
            <person name="Wang Z."/>
            <person name="Wu H."/>
            <person name="Ma T."/>
            <person name="Liu J."/>
            <person name="Xi Z."/>
        </authorList>
    </citation>
    <scope>NUCLEOTIDE SEQUENCE [LARGE SCALE GENOMIC DNA]</scope>
    <source>
        <strain evidence="7">J267</strain>
        <tissue evidence="7">Leaf</tissue>
    </source>
</reference>
<feature type="region of interest" description="Disordered" evidence="5">
    <location>
        <begin position="311"/>
        <end position="342"/>
    </location>
</feature>
<organism evidence="7 8">
    <name type="scientific">Nyssa sinensis</name>
    <dbReference type="NCBI Taxonomy" id="561372"/>
    <lineage>
        <taxon>Eukaryota</taxon>
        <taxon>Viridiplantae</taxon>
        <taxon>Streptophyta</taxon>
        <taxon>Embryophyta</taxon>
        <taxon>Tracheophyta</taxon>
        <taxon>Spermatophyta</taxon>
        <taxon>Magnoliopsida</taxon>
        <taxon>eudicotyledons</taxon>
        <taxon>Gunneridae</taxon>
        <taxon>Pentapetalae</taxon>
        <taxon>asterids</taxon>
        <taxon>Cornales</taxon>
        <taxon>Nyssaceae</taxon>
        <taxon>Nyssa</taxon>
    </lineage>
</organism>
<feature type="domain" description="Protein kinase" evidence="6">
    <location>
        <begin position="131"/>
        <end position="489"/>
    </location>
</feature>
<evidence type="ECO:0000256" key="4">
    <source>
        <dbReference type="SAM" id="Coils"/>
    </source>
</evidence>
<evidence type="ECO:0000256" key="3">
    <source>
        <dbReference type="PROSITE-ProRule" id="PRU10141"/>
    </source>
</evidence>
<feature type="binding site" evidence="3">
    <location>
        <position position="160"/>
    </location>
    <ligand>
        <name>ATP</name>
        <dbReference type="ChEBI" id="CHEBI:30616"/>
    </ligand>
</feature>
<dbReference type="FunFam" id="3.30.200.20:FF:000021">
    <property type="entry name" value="probable serine/threonine-protein kinase At1g54610"/>
    <property type="match status" value="1"/>
</dbReference>
<gene>
    <name evidence="7" type="ORF">F0562_010825</name>
</gene>
<dbReference type="PROSITE" id="PS00107">
    <property type="entry name" value="PROTEIN_KINASE_ATP"/>
    <property type="match status" value="1"/>
</dbReference>
<evidence type="ECO:0000256" key="1">
    <source>
        <dbReference type="ARBA" id="ARBA00022741"/>
    </source>
</evidence>
<dbReference type="Gene3D" id="3.30.200.20">
    <property type="entry name" value="Phosphorylase Kinase, domain 1"/>
    <property type="match status" value="1"/>
</dbReference>
<evidence type="ECO:0000256" key="5">
    <source>
        <dbReference type="SAM" id="MobiDB-lite"/>
    </source>
</evidence>